<proteinExistence type="predicted"/>
<sequence length="130" mass="14923">MADSINLPKVDIFMVTEFIKQSDKFNAAEVRNAKAAMSLRESYGDQAIDYVCLKRKESLGTCIIHVQCKVCPEHRIRNKGYSVTMTIDEKDEKVIDVQYDNCVSNGYRKKVMCGLQYTTVHYSLRQKDSL</sequence>
<dbReference type="EMBL" id="GL888547">
    <property type="protein sequence ID" value="EGI59623.1"/>
    <property type="molecule type" value="Genomic_DNA"/>
</dbReference>
<dbReference type="PANTHER" id="PTHR39953">
    <property type="entry name" value="RE54151P"/>
    <property type="match status" value="1"/>
</dbReference>
<keyword evidence="2" id="KW-1185">Reference proteome</keyword>
<dbReference type="OrthoDB" id="7680943at2759"/>
<protein>
    <submittedName>
        <fullName evidence="1">Uncharacterized protein</fullName>
    </submittedName>
</protein>
<evidence type="ECO:0000313" key="2">
    <source>
        <dbReference type="Proteomes" id="UP000007755"/>
    </source>
</evidence>
<dbReference type="InParanoid" id="F4X1P7"/>
<organism evidence="2">
    <name type="scientific">Acromyrmex echinatior</name>
    <name type="common">Panamanian leafcutter ant</name>
    <name type="synonym">Acromyrmex octospinosus echinatior</name>
    <dbReference type="NCBI Taxonomy" id="103372"/>
    <lineage>
        <taxon>Eukaryota</taxon>
        <taxon>Metazoa</taxon>
        <taxon>Ecdysozoa</taxon>
        <taxon>Arthropoda</taxon>
        <taxon>Hexapoda</taxon>
        <taxon>Insecta</taxon>
        <taxon>Pterygota</taxon>
        <taxon>Neoptera</taxon>
        <taxon>Endopterygota</taxon>
        <taxon>Hymenoptera</taxon>
        <taxon>Apocrita</taxon>
        <taxon>Aculeata</taxon>
        <taxon>Formicoidea</taxon>
        <taxon>Formicidae</taxon>
        <taxon>Myrmicinae</taxon>
        <taxon>Acromyrmex</taxon>
    </lineage>
</organism>
<dbReference type="PANTHER" id="PTHR39953:SF1">
    <property type="entry name" value="RE54151P"/>
    <property type="match status" value="1"/>
</dbReference>
<dbReference type="AlphaFoldDB" id="F4X1P7"/>
<name>F4X1P7_ACREC</name>
<evidence type="ECO:0000313" key="1">
    <source>
        <dbReference type="EMBL" id="EGI59623.1"/>
    </source>
</evidence>
<reference evidence="1" key="1">
    <citation type="submission" date="2011-02" db="EMBL/GenBank/DDBJ databases">
        <title>The genome of the leaf-cutting ant Acromyrmex echinatior suggests key adaptations to social evolution and fungus farming.</title>
        <authorList>
            <person name="Nygaard S."/>
            <person name="Zhang G."/>
        </authorList>
    </citation>
    <scope>NUCLEOTIDE SEQUENCE</scope>
</reference>
<gene>
    <name evidence="1" type="ORF">G5I_12215</name>
</gene>
<accession>F4X1P7</accession>
<dbReference type="Proteomes" id="UP000007755">
    <property type="component" value="Unassembled WGS sequence"/>
</dbReference>